<sequence>MEATAVSLARSVLQSVLSSARSAVADEVARLLGVPREVEFIRNELDMMQSFIRVASARPEAAARNDTVRTWVNQVRGLANDVEDCLFDFALYSATASSWSSWLPSALPTRHSIADRIRDLKASIEELTKRNLRYHLIVEPPSGSAAAAEVDEQQQLLPYHDGDGPSDADHAFQEWDIIGRSSDKETLINHLISGGDGRALGVVSVWGIGGMGKSSLVSMVRNDPKLLDAYDCGAWITVRHPLDATDFMRRLRKQLGLRAAAAHDDPRDLKEHLRNKRYMIVVDDLETKEWDQVWPNLFNLKNTKGSHVIVTTRREDVAKHCAGSVREGHSYVHELKPLGNTESMNLLWKKVYKTTEITLTSDMEEQASPILRRCRGLPLAISTIGGLLANRQKTKIEWEKLDKYLGVELESDPGNIKKVIASSYDGLPYHLKSIFLYLSIFPENHGIRRTRMLRRWMAEGYIAKNRNMPVAEVGERFCNELMTRSLIQPSKKKKIIPGLRVGRCTIHTMLLHIIQSKAVEENNLFLIEKQCNEVPQSKIRHLVVSRWKTGEKMENINLSCIRSLTVFGDCPVSLISPKMRMLRVLDLEDTTNVKNEDLSQIGELYHLRYLSLRGTDVTKLPSSLQQLRYLETLDIQDTKVKRLPHGIVKLENLRYILAGVKFSKDLLKKAQVEIDNQKINLLENTSAFLCHNHTEISNLHHLSVRAPGGIVKLRNLHVLGAFNVGRGNGVARRLEDLTNLQTLGVTITGLTEKGSQELCQSIGKLGQLQKLEVRSRSLVFLSKLDESAAPKHLASLKLLGDLIRLPNWVTSLNDLTKVKLLGTKLEQGQVDILGNLRSVAFLGLWEKSYIGGSLRFKAGKFPKLKVLDIDGLEKIQKVKIKKYKLKVVDNASKETMVHAMPELEQLWVNNCKALLDSGDGLSGVLHLVNLNELLVKECGDKDKLIAILQDHVSKHPKRPKFLIGKIVLPTTSQPSTSASAGQ</sequence>
<accession>A0ACD5W9J4</accession>
<protein>
    <submittedName>
        <fullName evidence="1">Uncharacterized protein</fullName>
    </submittedName>
</protein>
<keyword evidence="2" id="KW-1185">Reference proteome</keyword>
<evidence type="ECO:0000313" key="2">
    <source>
        <dbReference type="Proteomes" id="UP001732700"/>
    </source>
</evidence>
<organism evidence="1 2">
    <name type="scientific">Avena sativa</name>
    <name type="common">Oat</name>
    <dbReference type="NCBI Taxonomy" id="4498"/>
    <lineage>
        <taxon>Eukaryota</taxon>
        <taxon>Viridiplantae</taxon>
        <taxon>Streptophyta</taxon>
        <taxon>Embryophyta</taxon>
        <taxon>Tracheophyta</taxon>
        <taxon>Spermatophyta</taxon>
        <taxon>Magnoliopsida</taxon>
        <taxon>Liliopsida</taxon>
        <taxon>Poales</taxon>
        <taxon>Poaceae</taxon>
        <taxon>BOP clade</taxon>
        <taxon>Pooideae</taxon>
        <taxon>Poodae</taxon>
        <taxon>Poeae</taxon>
        <taxon>Poeae Chloroplast Group 1 (Aveneae type)</taxon>
        <taxon>Aveninae</taxon>
        <taxon>Avena</taxon>
    </lineage>
</organism>
<name>A0ACD5W9J4_AVESA</name>
<dbReference type="Proteomes" id="UP001732700">
    <property type="component" value="Chromosome 4A"/>
</dbReference>
<reference evidence="1" key="1">
    <citation type="submission" date="2021-05" db="EMBL/GenBank/DDBJ databases">
        <authorList>
            <person name="Scholz U."/>
            <person name="Mascher M."/>
            <person name="Fiebig A."/>
        </authorList>
    </citation>
    <scope>NUCLEOTIDE SEQUENCE [LARGE SCALE GENOMIC DNA]</scope>
</reference>
<reference evidence="1" key="2">
    <citation type="submission" date="2025-09" db="UniProtKB">
        <authorList>
            <consortium name="EnsemblPlants"/>
        </authorList>
    </citation>
    <scope>IDENTIFICATION</scope>
</reference>
<evidence type="ECO:0000313" key="1">
    <source>
        <dbReference type="EnsemblPlants" id="AVESA.00010b.r2.4AG0603760.1.CDS"/>
    </source>
</evidence>
<dbReference type="EnsemblPlants" id="AVESA.00010b.r2.4AG0603760.1">
    <property type="protein sequence ID" value="AVESA.00010b.r2.4AG0603760.1.CDS"/>
    <property type="gene ID" value="AVESA.00010b.r2.4AG0603760"/>
</dbReference>
<proteinExistence type="predicted"/>